<keyword evidence="3" id="KW-1185">Reference proteome</keyword>
<accession>A0A931A2L5</accession>
<dbReference type="PANTHER" id="PTHR43383">
    <property type="entry name" value="NODULIN 6"/>
    <property type="match status" value="1"/>
</dbReference>
<organism evidence="2 3">
    <name type="scientific">Nonomuraea cypriaca</name>
    <dbReference type="NCBI Taxonomy" id="1187855"/>
    <lineage>
        <taxon>Bacteria</taxon>
        <taxon>Bacillati</taxon>
        <taxon>Actinomycetota</taxon>
        <taxon>Actinomycetes</taxon>
        <taxon>Streptosporangiales</taxon>
        <taxon>Streptosporangiaceae</taxon>
        <taxon>Nonomuraea</taxon>
    </lineage>
</organism>
<name>A0A931A2L5_9ACTN</name>
<evidence type="ECO:0000313" key="3">
    <source>
        <dbReference type="Proteomes" id="UP000605361"/>
    </source>
</evidence>
<proteinExistence type="predicted"/>
<gene>
    <name evidence="2" type="ORF">ITP53_04870</name>
</gene>
<dbReference type="Proteomes" id="UP000605361">
    <property type="component" value="Unassembled WGS sequence"/>
</dbReference>
<evidence type="ECO:0000313" key="2">
    <source>
        <dbReference type="EMBL" id="MBF8185081.1"/>
    </source>
</evidence>
<dbReference type="RefSeq" id="WP_195894068.1">
    <property type="nucleotide sequence ID" value="NZ_JADOGI010000009.1"/>
</dbReference>
<dbReference type="AlphaFoldDB" id="A0A931A2L5"/>
<comment type="caution">
    <text evidence="2">The sequence shown here is derived from an EMBL/GenBank/DDBJ whole genome shotgun (WGS) entry which is preliminary data.</text>
</comment>
<protein>
    <submittedName>
        <fullName evidence="2">Amidohydrolase family protein</fullName>
    </submittedName>
</protein>
<reference evidence="2" key="1">
    <citation type="submission" date="2020-11" db="EMBL/GenBank/DDBJ databases">
        <title>Whole-genome analyses of Nonomuraea sp. K274.</title>
        <authorList>
            <person name="Veyisoglu A."/>
        </authorList>
    </citation>
    <scope>NUCLEOTIDE SEQUENCE</scope>
    <source>
        <strain evidence="2">K274</strain>
    </source>
</reference>
<dbReference type="SUPFAM" id="SSF51556">
    <property type="entry name" value="Metallo-dependent hydrolases"/>
    <property type="match status" value="1"/>
</dbReference>
<sequence>MSIELDLVPSGLVRAVEELPLVDHHVHGATGRDLSRTAFEELITESDRPVPPWMTQFDSQVGYAILRHCAPVLGLDPHCTPEEYLARRARLGAYEVNRLLLGAGGVAHFLVETGHRGEELLGPSGMAEVSGVPADEVVRLEAVAEQVASAGCEARAFAGRFAEALWERTRTARGLKSIAAYRCGLDFDPSPPTGAEVEEAAGRWLDSGVRRLDDPVLLRHLIWTGIERGLPLQFHAGFGDPDADLRRADPLLLRGLIELAEPSGVPLVLLHCYPYQRQAGFLAHAYPNVYFDVGLGVNFTGARSVALVAESLEVAPFAKVLFSSDAWGPAELHHLGAVLWRRAMVRVLGSFVAEGDWSVEQAVRVASLVGADNARRVYELGPARWGVGTVGAPE</sequence>
<feature type="domain" description="Amidohydrolase-related" evidence="1">
    <location>
        <begin position="210"/>
        <end position="380"/>
    </location>
</feature>
<evidence type="ECO:0000259" key="1">
    <source>
        <dbReference type="Pfam" id="PF04909"/>
    </source>
</evidence>
<dbReference type="PANTHER" id="PTHR43383:SF2">
    <property type="entry name" value="AMIDOHYDROLASE 2 FAMILY PROTEIN"/>
    <property type="match status" value="1"/>
</dbReference>
<dbReference type="InterPro" id="IPR032466">
    <property type="entry name" value="Metal_Hydrolase"/>
</dbReference>
<dbReference type="Pfam" id="PF04909">
    <property type="entry name" value="Amidohydro_2"/>
    <property type="match status" value="1"/>
</dbReference>
<dbReference type="InterPro" id="IPR006680">
    <property type="entry name" value="Amidohydro-rel"/>
</dbReference>
<dbReference type="Gene3D" id="3.20.20.140">
    <property type="entry name" value="Metal-dependent hydrolases"/>
    <property type="match status" value="1"/>
</dbReference>
<dbReference type="EMBL" id="JADOGI010000009">
    <property type="protein sequence ID" value="MBF8185081.1"/>
    <property type="molecule type" value="Genomic_DNA"/>
</dbReference>
<dbReference type="GO" id="GO:0016787">
    <property type="term" value="F:hydrolase activity"/>
    <property type="evidence" value="ECO:0007669"/>
    <property type="project" value="InterPro"/>
</dbReference>